<accession>A0A1G7VEI0</accession>
<evidence type="ECO:0008006" key="3">
    <source>
        <dbReference type="Google" id="ProtNLM"/>
    </source>
</evidence>
<dbReference type="STRING" id="200378.SAMN05216553_109187"/>
<evidence type="ECO:0000313" key="1">
    <source>
        <dbReference type="EMBL" id="SDG58226.1"/>
    </source>
</evidence>
<evidence type="ECO:0000313" key="2">
    <source>
        <dbReference type="Proteomes" id="UP000199623"/>
    </source>
</evidence>
<organism evidence="1 2">
    <name type="scientific">Lentzea fradiae</name>
    <dbReference type="NCBI Taxonomy" id="200378"/>
    <lineage>
        <taxon>Bacteria</taxon>
        <taxon>Bacillati</taxon>
        <taxon>Actinomycetota</taxon>
        <taxon>Actinomycetes</taxon>
        <taxon>Pseudonocardiales</taxon>
        <taxon>Pseudonocardiaceae</taxon>
        <taxon>Lentzea</taxon>
    </lineage>
</organism>
<keyword evidence="2" id="KW-1185">Reference proteome</keyword>
<gene>
    <name evidence="1" type="ORF">SAMN05216553_109187</name>
</gene>
<dbReference type="Proteomes" id="UP000199623">
    <property type="component" value="Unassembled WGS sequence"/>
</dbReference>
<protein>
    <recommendedName>
        <fullName evidence="3">Ferritin-like metal-binding protein YciE</fullName>
    </recommendedName>
</protein>
<dbReference type="OrthoDB" id="669978at2"/>
<dbReference type="RefSeq" id="WP_090051819.1">
    <property type="nucleotide sequence ID" value="NZ_FNCC01000009.1"/>
</dbReference>
<sequence length="153" mass="16802">MHLATYLGLLHTSLRSLAAAFREVAKGHGDEPDVQHTCTVLASRIDAQTEKLGPIVGRYGEDREDEPERLHTAEFTETRSGGVGLLRDLQDLYALASFTDITWTVVGQAAQGLRDKELMDVVSSCEQDTARQLAWLQTRIKQSAPQALIAARG</sequence>
<proteinExistence type="predicted"/>
<dbReference type="EMBL" id="FNCC01000009">
    <property type="protein sequence ID" value="SDG58226.1"/>
    <property type="molecule type" value="Genomic_DNA"/>
</dbReference>
<name>A0A1G7VEI0_9PSEU</name>
<dbReference type="AlphaFoldDB" id="A0A1G7VEI0"/>
<reference evidence="2" key="1">
    <citation type="submission" date="2016-10" db="EMBL/GenBank/DDBJ databases">
        <authorList>
            <person name="Varghese N."/>
            <person name="Submissions S."/>
        </authorList>
    </citation>
    <scope>NUCLEOTIDE SEQUENCE [LARGE SCALE GENOMIC DNA]</scope>
    <source>
        <strain evidence="2">CGMCC 4.3506</strain>
    </source>
</reference>